<feature type="compositionally biased region" description="Basic and acidic residues" evidence="1">
    <location>
        <begin position="84"/>
        <end position="99"/>
    </location>
</feature>
<feature type="compositionally biased region" description="Acidic residues" evidence="1">
    <location>
        <begin position="337"/>
        <end position="349"/>
    </location>
</feature>
<feature type="non-terminal residue" evidence="3">
    <location>
        <position position="375"/>
    </location>
</feature>
<feature type="region of interest" description="Disordered" evidence="1">
    <location>
        <begin position="296"/>
        <end position="349"/>
    </location>
</feature>
<feature type="compositionally biased region" description="Basic and acidic residues" evidence="1">
    <location>
        <begin position="303"/>
        <end position="321"/>
    </location>
</feature>
<organism evidence="3 4">
    <name type="scientific">Colocasia esculenta</name>
    <name type="common">Wild taro</name>
    <name type="synonym">Arum esculentum</name>
    <dbReference type="NCBI Taxonomy" id="4460"/>
    <lineage>
        <taxon>Eukaryota</taxon>
        <taxon>Viridiplantae</taxon>
        <taxon>Streptophyta</taxon>
        <taxon>Embryophyta</taxon>
        <taxon>Tracheophyta</taxon>
        <taxon>Spermatophyta</taxon>
        <taxon>Magnoliopsida</taxon>
        <taxon>Liliopsida</taxon>
        <taxon>Araceae</taxon>
        <taxon>Aroideae</taxon>
        <taxon>Colocasieae</taxon>
        <taxon>Colocasia</taxon>
    </lineage>
</organism>
<feature type="region of interest" description="Disordered" evidence="1">
    <location>
        <begin position="107"/>
        <end position="126"/>
    </location>
</feature>
<evidence type="ECO:0000313" key="4">
    <source>
        <dbReference type="Proteomes" id="UP000652761"/>
    </source>
</evidence>
<keyword evidence="4" id="KW-1185">Reference proteome</keyword>
<evidence type="ECO:0000256" key="2">
    <source>
        <dbReference type="SAM" id="Phobius"/>
    </source>
</evidence>
<keyword evidence="2" id="KW-1133">Transmembrane helix</keyword>
<proteinExistence type="predicted"/>
<evidence type="ECO:0000313" key="3">
    <source>
        <dbReference type="EMBL" id="MQL74721.1"/>
    </source>
</evidence>
<reference evidence="3" key="1">
    <citation type="submission" date="2017-07" db="EMBL/GenBank/DDBJ databases">
        <title>Taro Niue Genome Assembly and Annotation.</title>
        <authorList>
            <person name="Atibalentja N."/>
            <person name="Keating K."/>
            <person name="Fields C.J."/>
        </authorList>
    </citation>
    <scope>NUCLEOTIDE SEQUENCE</scope>
    <source>
        <strain evidence="3">Niue_2</strain>
        <tissue evidence="3">Leaf</tissue>
    </source>
</reference>
<dbReference type="EMBL" id="NMUH01000220">
    <property type="protein sequence ID" value="MQL74721.1"/>
    <property type="molecule type" value="Genomic_DNA"/>
</dbReference>
<sequence>SERLNEEEWAAAYPDLSADCRKLKLSPAVFLIKGYDNLRESSYDKWIQRYIIYYQAKDAAYSQGLHWNTYGAINTHLLGSPKHPTKDKSQEYSARREEERERGICIQRSRAAPPRGEEGEEEGEEEEELEIAGVLVQKEIQSKLGSIVVQRFEYFVLCFGAPVLWVGAVVLWCLSRGAQGLVNLLNSQVVFGVGRCAYLLGFFELLNSKRLESSCSSVYRFCHGSVDTPTTGVDTGFQTLRQNDEEKVKCVDTASSGVDTRPSSQRTQLTGLYSVSTQPQVVSTLDLTYGAINTHLLGSPNDPTKDKSQEYSARREEEREGGICIQRSRAAPPRGEEGEEEEGEEEEELEIAGVLVQKEIQPSLYLIDRARGSIL</sequence>
<feature type="transmembrane region" description="Helical" evidence="2">
    <location>
        <begin position="152"/>
        <end position="172"/>
    </location>
</feature>
<name>A0A843TU63_COLES</name>
<comment type="caution">
    <text evidence="3">The sequence shown here is derived from an EMBL/GenBank/DDBJ whole genome shotgun (WGS) entry which is preliminary data.</text>
</comment>
<feature type="non-terminal residue" evidence="3">
    <location>
        <position position="1"/>
    </location>
</feature>
<gene>
    <name evidence="3" type="ORF">Taro_007066</name>
</gene>
<keyword evidence="2" id="KW-0812">Transmembrane</keyword>
<dbReference type="AlphaFoldDB" id="A0A843TU63"/>
<keyword evidence="2" id="KW-0472">Membrane</keyword>
<protein>
    <submittedName>
        <fullName evidence="3">Uncharacterized protein</fullName>
    </submittedName>
</protein>
<feature type="transmembrane region" description="Helical" evidence="2">
    <location>
        <begin position="184"/>
        <end position="203"/>
    </location>
</feature>
<dbReference type="Proteomes" id="UP000652761">
    <property type="component" value="Unassembled WGS sequence"/>
</dbReference>
<feature type="region of interest" description="Disordered" evidence="1">
    <location>
        <begin position="78"/>
        <end position="99"/>
    </location>
</feature>
<evidence type="ECO:0000256" key="1">
    <source>
        <dbReference type="SAM" id="MobiDB-lite"/>
    </source>
</evidence>
<accession>A0A843TU63</accession>